<name>A0ABU3V8Q5_9RHOB</name>
<dbReference type="Proteomes" id="UP001255416">
    <property type="component" value="Unassembled WGS sequence"/>
</dbReference>
<organism evidence="3 4">
    <name type="scientific">Sedimentitalea todarodis</name>
    <dbReference type="NCBI Taxonomy" id="1631240"/>
    <lineage>
        <taxon>Bacteria</taxon>
        <taxon>Pseudomonadati</taxon>
        <taxon>Pseudomonadota</taxon>
        <taxon>Alphaproteobacteria</taxon>
        <taxon>Rhodobacterales</taxon>
        <taxon>Paracoccaceae</taxon>
        <taxon>Sedimentitalea</taxon>
    </lineage>
</organism>
<proteinExistence type="predicted"/>
<evidence type="ECO:0000313" key="3">
    <source>
        <dbReference type="EMBL" id="MDU9002558.1"/>
    </source>
</evidence>
<sequence length="191" mass="20608">MSLERLIQDLGLPGIVVGTVAEGDTVAFLGGVLAHREILPFFGVVLAAALGAMLIDNVMFLVGRHAGHRVFVQKQLSRRSVSALRARIEGHPVTTILGFRFIYGMKTVGAILIGMTPVSWLRFVLLDLAAALLWASVFCGLGFGVGGTIRSVLGHLDLHLHLGLAAAIFLCGVLVIWLGLRWRSRHKGEPR</sequence>
<dbReference type="InterPro" id="IPR051311">
    <property type="entry name" value="DedA_domain"/>
</dbReference>
<evidence type="ECO:0000259" key="2">
    <source>
        <dbReference type="Pfam" id="PF09335"/>
    </source>
</evidence>
<dbReference type="EMBL" id="JASMWN010000001">
    <property type="protein sequence ID" value="MDU9002558.1"/>
    <property type="molecule type" value="Genomic_DNA"/>
</dbReference>
<dbReference type="PANTHER" id="PTHR42709:SF2">
    <property type="entry name" value="INNER MEMBRANE PROTEIN YOHD"/>
    <property type="match status" value="1"/>
</dbReference>
<dbReference type="PANTHER" id="PTHR42709">
    <property type="entry name" value="ALKALINE PHOSPHATASE LIKE PROTEIN"/>
    <property type="match status" value="1"/>
</dbReference>
<protein>
    <submittedName>
        <fullName evidence="3">VTT domain-containing protein</fullName>
    </submittedName>
</protein>
<feature type="domain" description="VTT" evidence="2">
    <location>
        <begin position="24"/>
        <end position="142"/>
    </location>
</feature>
<reference evidence="4" key="1">
    <citation type="submission" date="2023-05" db="EMBL/GenBank/DDBJ databases">
        <title>Sedimentitalea sp. nov. JM2-8.</title>
        <authorList>
            <person name="Huang J."/>
        </authorList>
    </citation>
    <scope>NUCLEOTIDE SEQUENCE [LARGE SCALE GENOMIC DNA]</scope>
    <source>
        <strain evidence="4">KHS03</strain>
    </source>
</reference>
<gene>
    <name evidence="3" type="ORF">QO231_01685</name>
</gene>
<evidence type="ECO:0000256" key="1">
    <source>
        <dbReference type="SAM" id="Phobius"/>
    </source>
</evidence>
<keyword evidence="1" id="KW-0812">Transmembrane</keyword>
<keyword evidence="1" id="KW-0472">Membrane</keyword>
<comment type="caution">
    <text evidence="3">The sequence shown here is derived from an EMBL/GenBank/DDBJ whole genome shotgun (WGS) entry which is preliminary data.</text>
</comment>
<evidence type="ECO:0000313" key="4">
    <source>
        <dbReference type="Proteomes" id="UP001255416"/>
    </source>
</evidence>
<dbReference type="RefSeq" id="WP_316772557.1">
    <property type="nucleotide sequence ID" value="NZ_JASMWN010000001.1"/>
</dbReference>
<keyword evidence="4" id="KW-1185">Reference proteome</keyword>
<dbReference type="InterPro" id="IPR032816">
    <property type="entry name" value="VTT_dom"/>
</dbReference>
<dbReference type="Pfam" id="PF09335">
    <property type="entry name" value="VTT_dom"/>
    <property type="match status" value="1"/>
</dbReference>
<accession>A0ABU3V8Q5</accession>
<feature type="transmembrane region" description="Helical" evidence="1">
    <location>
        <begin position="123"/>
        <end position="146"/>
    </location>
</feature>
<feature type="transmembrane region" description="Helical" evidence="1">
    <location>
        <begin position="38"/>
        <end position="62"/>
    </location>
</feature>
<feature type="transmembrane region" description="Helical" evidence="1">
    <location>
        <begin position="158"/>
        <end position="180"/>
    </location>
</feature>
<keyword evidence="1" id="KW-1133">Transmembrane helix</keyword>